<dbReference type="EMBL" id="SLWX01000003">
    <property type="protein sequence ID" value="TCO77085.1"/>
    <property type="molecule type" value="Genomic_DNA"/>
</dbReference>
<keyword evidence="2" id="KW-1185">Reference proteome</keyword>
<reference evidence="1 2" key="1">
    <citation type="submission" date="2019-03" db="EMBL/GenBank/DDBJ databases">
        <title>Genomic Encyclopedia of Type Strains, Phase IV (KMG-IV): sequencing the most valuable type-strain genomes for metagenomic binning, comparative biology and taxonomic classification.</title>
        <authorList>
            <person name="Goeker M."/>
        </authorList>
    </citation>
    <scope>NUCLEOTIDE SEQUENCE [LARGE SCALE GENOMIC DNA]</scope>
    <source>
        <strain evidence="1 2">DSM 23344</strain>
    </source>
</reference>
<dbReference type="RefSeq" id="WP_131917553.1">
    <property type="nucleotide sequence ID" value="NZ_QQSW01000008.1"/>
</dbReference>
<evidence type="ECO:0000313" key="1">
    <source>
        <dbReference type="EMBL" id="TCO77085.1"/>
    </source>
</evidence>
<organism evidence="1 2">
    <name type="scientific">Chromatocurvus halotolerans</name>
    <dbReference type="NCBI Taxonomy" id="1132028"/>
    <lineage>
        <taxon>Bacteria</taxon>
        <taxon>Pseudomonadati</taxon>
        <taxon>Pseudomonadota</taxon>
        <taxon>Gammaproteobacteria</taxon>
        <taxon>Cellvibrionales</taxon>
        <taxon>Halieaceae</taxon>
        <taxon>Chromatocurvus</taxon>
    </lineage>
</organism>
<proteinExistence type="predicted"/>
<accession>A0A4R2LCM8</accession>
<comment type="caution">
    <text evidence="1">The sequence shown here is derived from an EMBL/GenBank/DDBJ whole genome shotgun (WGS) entry which is preliminary data.</text>
</comment>
<dbReference type="AlphaFoldDB" id="A0A4R2LCM8"/>
<gene>
    <name evidence="1" type="ORF">EV688_10399</name>
</gene>
<dbReference type="Proteomes" id="UP000294980">
    <property type="component" value="Unassembled WGS sequence"/>
</dbReference>
<name>A0A4R2LCM8_9GAMM</name>
<protein>
    <submittedName>
        <fullName evidence="1">Uncharacterized protein</fullName>
    </submittedName>
</protein>
<sequence length="76" mass="8622">MSQPRQRHQRAANDPCDAVDINAQRLQIDVDVALLEALLRDRQLTADCIRPCNPHSAAALRHVLLDCLQGHTRRPY</sequence>
<evidence type="ECO:0000313" key="2">
    <source>
        <dbReference type="Proteomes" id="UP000294980"/>
    </source>
</evidence>